<accession>A0A212IUG6</accession>
<keyword evidence="2" id="KW-0808">Transferase</keyword>
<dbReference type="InterPro" id="IPR001173">
    <property type="entry name" value="Glyco_trans_2-like"/>
</dbReference>
<proteinExistence type="predicted"/>
<gene>
    <name evidence="2" type="ORF">KL86DPRO_10096</name>
</gene>
<dbReference type="Gene3D" id="3.90.550.10">
    <property type="entry name" value="Spore Coat Polysaccharide Biosynthesis Protein SpsA, Chain A"/>
    <property type="match status" value="1"/>
</dbReference>
<reference evidence="2" key="1">
    <citation type="submission" date="2016-04" db="EMBL/GenBank/DDBJ databases">
        <authorList>
            <person name="Evans L.H."/>
            <person name="Alamgir A."/>
            <person name="Owens N."/>
            <person name="Weber N.D."/>
            <person name="Virtaneva K."/>
            <person name="Barbian K."/>
            <person name="Babar A."/>
            <person name="Rosenke K."/>
        </authorList>
    </citation>
    <scope>NUCLEOTIDE SEQUENCE</scope>
    <source>
        <strain evidence="2">86</strain>
    </source>
</reference>
<evidence type="ECO:0000259" key="1">
    <source>
        <dbReference type="Pfam" id="PF00535"/>
    </source>
</evidence>
<dbReference type="EMBL" id="FLUQ01000001">
    <property type="protein sequence ID" value="SBV90837.1"/>
    <property type="molecule type" value="Genomic_DNA"/>
</dbReference>
<protein>
    <submittedName>
        <fullName evidence="2">Glycosyl transferase 2 family protein</fullName>
    </submittedName>
</protein>
<dbReference type="Pfam" id="PF00535">
    <property type="entry name" value="Glycos_transf_2"/>
    <property type="match status" value="1"/>
</dbReference>
<dbReference type="PANTHER" id="PTHR43179">
    <property type="entry name" value="RHAMNOSYLTRANSFERASE WBBL"/>
    <property type="match status" value="1"/>
</dbReference>
<dbReference type="PANTHER" id="PTHR43179:SF7">
    <property type="entry name" value="RHAMNOSYLTRANSFERASE WBBL"/>
    <property type="match status" value="1"/>
</dbReference>
<dbReference type="SUPFAM" id="SSF53448">
    <property type="entry name" value="Nucleotide-diphospho-sugar transferases"/>
    <property type="match status" value="1"/>
</dbReference>
<name>A0A212IUG6_9DELT</name>
<feature type="domain" description="Glycosyltransferase 2-like" evidence="1">
    <location>
        <begin position="7"/>
        <end position="129"/>
    </location>
</feature>
<dbReference type="GO" id="GO:0016740">
    <property type="term" value="F:transferase activity"/>
    <property type="evidence" value="ECO:0007669"/>
    <property type="project" value="UniProtKB-KW"/>
</dbReference>
<dbReference type="AlphaFoldDB" id="A0A212IUG6"/>
<dbReference type="CDD" id="cd04186">
    <property type="entry name" value="GT_2_like_c"/>
    <property type="match status" value="1"/>
</dbReference>
<sequence length="416" mass="46196">MPQRPVSIIIPVHNKWPLTAACLRSLHEHAPERPCEVIVVDNASTDATGKELSALGQELFSGNFTRIRNETNKNFSGACNQGARAARHGVLFFLNNDTLLTPAWDAPLFAAMENDATLGAVGPLLLFENDTVQHLGITVQPDRSLRHLYAGIPGAHPLARKRRPLSFITAAALLIRKNTFFDAGAFYEGYVNGLEDVELCYRLRQAGYAVSVIPESVVYHFDGQTRREITGAPKNAPILSRRCPDLRRPEYHHTVLADGYTPFLGPFFETLLQPAPERLQTYAPLLAAPEAGRISEILDKEIYLQDGYVALARLQQAAGDAENAFATMTRCVRFHPTMAVMETLRDMAEKAGHTEAARECGATLADAREKLKDSRFFQSRLDATLEIATALEDKELERLAKAWRKQYGRQLLSRSG</sequence>
<dbReference type="InterPro" id="IPR029044">
    <property type="entry name" value="Nucleotide-diphossugar_trans"/>
</dbReference>
<evidence type="ECO:0000313" key="2">
    <source>
        <dbReference type="EMBL" id="SBV90837.1"/>
    </source>
</evidence>
<organism evidence="2">
    <name type="scientific">uncultured delta proteobacterium</name>
    <dbReference type="NCBI Taxonomy" id="34034"/>
    <lineage>
        <taxon>Bacteria</taxon>
        <taxon>Deltaproteobacteria</taxon>
        <taxon>environmental samples</taxon>
    </lineage>
</organism>